<feature type="region of interest" description="Disordered" evidence="1">
    <location>
        <begin position="13"/>
        <end position="63"/>
    </location>
</feature>
<sequence>MVFEGYPVSRTGKRRLIRMEPKERRPESAHIAQHRNPYSSTDIPLKLTPRTRQPESNPTAATITKSADPFGVELSAIRRKAATRFRRAFPLFNSMQMKTGERPGWDFLRVVSSGHLFQKYGRMDHTEADRCDEQVQEESGST</sequence>
<feature type="compositionally biased region" description="Polar residues" evidence="1">
    <location>
        <begin position="50"/>
        <end position="63"/>
    </location>
</feature>
<dbReference type="EMBL" id="BPLQ01000481">
    <property type="protein sequence ID" value="GIX71764.1"/>
    <property type="molecule type" value="Genomic_DNA"/>
</dbReference>
<dbReference type="AlphaFoldDB" id="A0AAV4MIE7"/>
<comment type="caution">
    <text evidence="2">The sequence shown here is derived from an EMBL/GenBank/DDBJ whole genome shotgun (WGS) entry which is preliminary data.</text>
</comment>
<gene>
    <name evidence="2" type="ORF">CDAR_613891</name>
</gene>
<organism evidence="2 3">
    <name type="scientific">Caerostris darwini</name>
    <dbReference type="NCBI Taxonomy" id="1538125"/>
    <lineage>
        <taxon>Eukaryota</taxon>
        <taxon>Metazoa</taxon>
        <taxon>Ecdysozoa</taxon>
        <taxon>Arthropoda</taxon>
        <taxon>Chelicerata</taxon>
        <taxon>Arachnida</taxon>
        <taxon>Araneae</taxon>
        <taxon>Araneomorphae</taxon>
        <taxon>Entelegynae</taxon>
        <taxon>Araneoidea</taxon>
        <taxon>Araneidae</taxon>
        <taxon>Caerostris</taxon>
    </lineage>
</organism>
<feature type="compositionally biased region" description="Basic and acidic residues" evidence="1">
    <location>
        <begin position="17"/>
        <end position="28"/>
    </location>
</feature>
<keyword evidence="3" id="KW-1185">Reference proteome</keyword>
<evidence type="ECO:0000313" key="2">
    <source>
        <dbReference type="EMBL" id="GIX71764.1"/>
    </source>
</evidence>
<accession>A0AAV4MIE7</accession>
<proteinExistence type="predicted"/>
<dbReference type="Proteomes" id="UP001054837">
    <property type="component" value="Unassembled WGS sequence"/>
</dbReference>
<reference evidence="2 3" key="1">
    <citation type="submission" date="2021-06" db="EMBL/GenBank/DDBJ databases">
        <title>Caerostris darwini draft genome.</title>
        <authorList>
            <person name="Kono N."/>
            <person name="Arakawa K."/>
        </authorList>
    </citation>
    <scope>NUCLEOTIDE SEQUENCE [LARGE SCALE GENOMIC DNA]</scope>
</reference>
<name>A0AAV4MIE7_9ARAC</name>
<evidence type="ECO:0000313" key="3">
    <source>
        <dbReference type="Proteomes" id="UP001054837"/>
    </source>
</evidence>
<evidence type="ECO:0000256" key="1">
    <source>
        <dbReference type="SAM" id="MobiDB-lite"/>
    </source>
</evidence>
<protein>
    <submittedName>
        <fullName evidence="2">Uncharacterized protein</fullName>
    </submittedName>
</protein>